<organism evidence="1 2">
    <name type="scientific">Paenibacillus sabuli</name>
    <dbReference type="NCBI Taxonomy" id="2772509"/>
    <lineage>
        <taxon>Bacteria</taxon>
        <taxon>Bacillati</taxon>
        <taxon>Bacillota</taxon>
        <taxon>Bacilli</taxon>
        <taxon>Bacillales</taxon>
        <taxon>Paenibacillaceae</taxon>
        <taxon>Paenibacillus</taxon>
    </lineage>
</organism>
<dbReference type="SUPFAM" id="SSF53163">
    <property type="entry name" value="HybD-like"/>
    <property type="match status" value="1"/>
</dbReference>
<name>A0A927GRG7_9BACL</name>
<reference evidence="1" key="1">
    <citation type="submission" date="2020-09" db="EMBL/GenBank/DDBJ databases">
        <title>A novel bacterium of genus Paenibacillus, isolated from South China Sea.</title>
        <authorList>
            <person name="Huang H."/>
            <person name="Mo K."/>
            <person name="Hu Y."/>
        </authorList>
    </citation>
    <scope>NUCLEOTIDE SEQUENCE</scope>
    <source>
        <strain evidence="1">IB182496</strain>
    </source>
</reference>
<dbReference type="Pfam" id="PF06866">
    <property type="entry name" value="DUF1256"/>
    <property type="match status" value="1"/>
</dbReference>
<comment type="caution">
    <text evidence="1">The sequence shown here is derived from an EMBL/GenBank/DDBJ whole genome shotgun (WGS) entry which is preliminary data.</text>
</comment>
<keyword evidence="1" id="KW-0645">Protease</keyword>
<dbReference type="NCBIfam" id="TIGR02841">
    <property type="entry name" value="spore_YyaC"/>
    <property type="match status" value="1"/>
</dbReference>
<dbReference type="InterPro" id="IPR023430">
    <property type="entry name" value="Pept_HybD-like_dom_sf"/>
</dbReference>
<dbReference type="EMBL" id="JACXIZ010000013">
    <property type="protein sequence ID" value="MBD2844950.1"/>
    <property type="molecule type" value="Genomic_DNA"/>
</dbReference>
<keyword evidence="2" id="KW-1185">Reference proteome</keyword>
<dbReference type="Proteomes" id="UP000621560">
    <property type="component" value="Unassembled WGS sequence"/>
</dbReference>
<gene>
    <name evidence="1" type="primary">yyaC</name>
    <name evidence="1" type="ORF">IDH44_07095</name>
</gene>
<accession>A0A927GRG7</accession>
<keyword evidence="1" id="KW-0378">Hydrolase</keyword>
<dbReference type="InterPro" id="IPR009665">
    <property type="entry name" value="YyaC"/>
</dbReference>
<sequence>MMHHIHYLDKSAVQVLADALNRHFDQHRSCAEIVVICVGTSRWNGDTLGPAVGSLLAGSFRRDDRVRIFGTRERPVHALNLKKTLIYISKKHPDAYIVAVDACLGVYYKIGTIQLVEEPLSPGISLGKQLPPVGHVHLKGIVNNHGPLNHKVLEHTSLTFVHEMAAVISRILIRSLTACLPALELAEPRPHKSDRTSGA</sequence>
<evidence type="ECO:0000313" key="2">
    <source>
        <dbReference type="Proteomes" id="UP000621560"/>
    </source>
</evidence>
<dbReference type="RefSeq" id="WP_190916090.1">
    <property type="nucleotide sequence ID" value="NZ_JACXIZ010000013.1"/>
</dbReference>
<evidence type="ECO:0000313" key="1">
    <source>
        <dbReference type="EMBL" id="MBD2844950.1"/>
    </source>
</evidence>
<dbReference type="AlphaFoldDB" id="A0A927GRG7"/>
<dbReference type="GO" id="GO:0006508">
    <property type="term" value="P:proteolysis"/>
    <property type="evidence" value="ECO:0007669"/>
    <property type="project" value="UniProtKB-KW"/>
</dbReference>
<protein>
    <submittedName>
        <fullName evidence="1">Spore protease YyaC</fullName>
    </submittedName>
</protein>
<dbReference type="GO" id="GO:0008233">
    <property type="term" value="F:peptidase activity"/>
    <property type="evidence" value="ECO:0007669"/>
    <property type="project" value="UniProtKB-KW"/>
</dbReference>
<proteinExistence type="predicted"/>